<keyword evidence="15" id="KW-1185">Reference proteome</keyword>
<feature type="transmembrane region" description="Helical" evidence="12">
    <location>
        <begin position="376"/>
        <end position="396"/>
    </location>
</feature>
<gene>
    <name evidence="14" type="primary">Necator_chrI.g1893</name>
    <name evidence="12" type="synonym">inx</name>
    <name evidence="14" type="ORF">RB195_005767</name>
</gene>
<feature type="transmembrane region" description="Helical" evidence="12">
    <location>
        <begin position="762"/>
        <end position="789"/>
    </location>
</feature>
<keyword evidence="6" id="KW-0303">Gap junction</keyword>
<feature type="transmembrane region" description="Helical" evidence="12">
    <location>
        <begin position="515"/>
        <end position="535"/>
    </location>
</feature>
<dbReference type="EMBL" id="JAVFWL010000001">
    <property type="protein sequence ID" value="KAK6728327.1"/>
    <property type="molecule type" value="Genomic_DNA"/>
</dbReference>
<evidence type="ECO:0000313" key="15">
    <source>
        <dbReference type="Proteomes" id="UP001303046"/>
    </source>
</evidence>
<comment type="function">
    <text evidence="12">Structural component of the gap junctions.</text>
</comment>
<comment type="similarity">
    <text evidence="12">Belongs to the pannexin family.</text>
</comment>
<dbReference type="PROSITE" id="PS51013">
    <property type="entry name" value="PANNEXIN"/>
    <property type="match status" value="2"/>
</dbReference>
<dbReference type="PANTHER" id="PTHR11893:SF45">
    <property type="entry name" value="INNEXIN"/>
    <property type="match status" value="1"/>
</dbReference>
<accession>A0ABR1BPJ3</accession>
<dbReference type="PANTHER" id="PTHR11893">
    <property type="entry name" value="INNEXIN"/>
    <property type="match status" value="1"/>
</dbReference>
<evidence type="ECO:0000256" key="11">
    <source>
        <dbReference type="ARBA" id="ARBA00023303"/>
    </source>
</evidence>
<protein>
    <recommendedName>
        <fullName evidence="12">Innexin</fullName>
    </recommendedName>
</protein>
<name>A0ABR1BPJ3_NECAM</name>
<evidence type="ECO:0000256" key="9">
    <source>
        <dbReference type="ARBA" id="ARBA00023065"/>
    </source>
</evidence>
<proteinExistence type="inferred from homology"/>
<dbReference type="Proteomes" id="UP001303046">
    <property type="component" value="Unassembled WGS sequence"/>
</dbReference>
<dbReference type="Pfam" id="PF00876">
    <property type="entry name" value="Innexin"/>
    <property type="match status" value="2"/>
</dbReference>
<reference evidence="14 15" key="1">
    <citation type="submission" date="2023-08" db="EMBL/GenBank/DDBJ databases">
        <title>A Necator americanus chromosomal reference genome.</title>
        <authorList>
            <person name="Ilik V."/>
            <person name="Petrzelkova K.J."/>
            <person name="Pardy F."/>
            <person name="Fuh T."/>
            <person name="Niatou-Singa F.S."/>
            <person name="Gouil Q."/>
            <person name="Baker L."/>
            <person name="Ritchie M.E."/>
            <person name="Jex A.R."/>
            <person name="Gazzola D."/>
            <person name="Li H."/>
            <person name="Toshio Fujiwara R."/>
            <person name="Zhan B."/>
            <person name="Aroian R.V."/>
            <person name="Pafco B."/>
            <person name="Schwarz E.M."/>
        </authorList>
    </citation>
    <scope>NUCLEOTIDE SEQUENCE [LARGE SCALE GENOMIC DNA]</scope>
    <source>
        <strain evidence="14 15">Aroian</strain>
        <tissue evidence="14">Whole animal</tissue>
    </source>
</reference>
<keyword evidence="9 12" id="KW-0406">Ion transport</keyword>
<evidence type="ECO:0000256" key="4">
    <source>
        <dbReference type="ARBA" id="ARBA00022475"/>
    </source>
</evidence>
<comment type="caution">
    <text evidence="12">Lacks conserved residue(s) required for the propagation of feature annotation.</text>
</comment>
<keyword evidence="3 12" id="KW-0813">Transport</keyword>
<evidence type="ECO:0000313" key="14">
    <source>
        <dbReference type="EMBL" id="KAK6728327.1"/>
    </source>
</evidence>
<evidence type="ECO:0000256" key="12">
    <source>
        <dbReference type="RuleBase" id="RU010713"/>
    </source>
</evidence>
<keyword evidence="11 12" id="KW-0407">Ion channel</keyword>
<keyword evidence="4" id="KW-1003">Cell membrane</keyword>
<dbReference type="InterPro" id="IPR000990">
    <property type="entry name" value="Innexin"/>
</dbReference>
<evidence type="ECO:0000256" key="5">
    <source>
        <dbReference type="ARBA" id="ARBA00022692"/>
    </source>
</evidence>
<feature type="transmembrane region" description="Helical" evidence="12">
    <location>
        <begin position="204"/>
        <end position="226"/>
    </location>
</feature>
<evidence type="ECO:0000256" key="8">
    <source>
        <dbReference type="ARBA" id="ARBA00022989"/>
    </source>
</evidence>
<feature type="region of interest" description="Disordered" evidence="13">
    <location>
        <begin position="865"/>
        <end position="890"/>
    </location>
</feature>
<organism evidence="14 15">
    <name type="scientific">Necator americanus</name>
    <name type="common">Human hookworm</name>
    <dbReference type="NCBI Taxonomy" id="51031"/>
    <lineage>
        <taxon>Eukaryota</taxon>
        <taxon>Metazoa</taxon>
        <taxon>Ecdysozoa</taxon>
        <taxon>Nematoda</taxon>
        <taxon>Chromadorea</taxon>
        <taxon>Rhabditida</taxon>
        <taxon>Rhabditina</taxon>
        <taxon>Rhabditomorpha</taxon>
        <taxon>Strongyloidea</taxon>
        <taxon>Ancylostomatidae</taxon>
        <taxon>Bunostominae</taxon>
        <taxon>Necator</taxon>
    </lineage>
</organism>
<feature type="transmembrane region" description="Helical" evidence="12">
    <location>
        <begin position="288"/>
        <end position="310"/>
    </location>
</feature>
<comment type="subcellular location">
    <subcellularLocation>
        <location evidence="1">Cell junction</location>
        <location evidence="1">Gap junction</location>
    </subcellularLocation>
    <subcellularLocation>
        <location evidence="2 12">Cell membrane</location>
        <topology evidence="2 12">Multi-pass membrane protein</topology>
    </subcellularLocation>
</comment>
<evidence type="ECO:0000256" key="13">
    <source>
        <dbReference type="SAM" id="MobiDB-lite"/>
    </source>
</evidence>
<sequence length="890" mass="103006">MPFPPTPPTTTDADRTVLVQSVDRFNVSTTDRSIIDYHIVFVFVKCYSRLFMSRFHSWLMHVFAYSTTKHLPMQTMSGILQDNNASCRQVAPSMNVVQGLLSAVTPLSDGDFADRLNYCATTVGLVLTSAFISGWSFVGSPIQCWFPAYYKGWWMEYALDYCYVQNTYFVPMTDIKVHNAFDFNNHMVELPRNYSEREERQIGYYQWVPFILAAQAILFYLPVVIWRSIYESSGFKVRAICDTCSMHANMDEGTRQKNMKTIAAFLVQEHAVAVVKAGRARRITSGSYITIVYVAVKFLYAVNAIFQFMFLKNVLGVDTYTWGWDVTMDLWNGREWPETGNFPRVTMCDYDVRVLGNLHRHTVQCVLMINMFNEKIFVVLWYWLCVMLIVSVYSFIKWAVATATTSVTGKALVNSYIQQIDSSVARSLHKRSLLQQFVSEKLQTDGVFLVRLVSENSGDMVTLALLKTLWEDFVKQRGEHPPPYTEPLLEMFFLDAFLKGLKPQYDDDSCDRLNYYYTPMLFVIFSLTLSAKQYVGQPIQCWIPAQFTGAWEQYSENYCFVQNTYFVRPDSYIPDSVIDRENAEIGYYQWVPFILGLQAILFYLPALFWRLFNWQSGVAVKSLVKMARETTDMQPERKREAVAVVGAHIHDSLRVQRKISQYKGITECVHRGMYLNCLYLFVKLLYVLQVLGQFLILNSFLSTSYTMWGFGILNDLMHGREWEESGHFPRVTMCDFEVRVLGNKHRHSVQCVLMINMFNEKVYLFIWFWLLGVAIYNIGNFFYWCLLLLPEEKRTNFVGSYLKLLGLVNDEDISSHRALNKFVQRSLRADGVFILHLISKNAGDIITTDIIATLWGRFLEDEAQDAEGPQAPTLEDVDGFKERLDKQPLN</sequence>
<evidence type="ECO:0000256" key="10">
    <source>
        <dbReference type="ARBA" id="ARBA00023136"/>
    </source>
</evidence>
<evidence type="ECO:0000256" key="7">
    <source>
        <dbReference type="ARBA" id="ARBA00022949"/>
    </source>
</evidence>
<keyword evidence="8 12" id="KW-1133">Transmembrane helix</keyword>
<evidence type="ECO:0000256" key="3">
    <source>
        <dbReference type="ARBA" id="ARBA00022448"/>
    </source>
</evidence>
<keyword evidence="5 12" id="KW-0812">Transmembrane</keyword>
<comment type="caution">
    <text evidence="14">The sequence shown here is derived from an EMBL/GenBank/DDBJ whole genome shotgun (WGS) entry which is preliminary data.</text>
</comment>
<dbReference type="PRINTS" id="PR01262">
    <property type="entry name" value="INNEXIN"/>
</dbReference>
<feature type="transmembrane region" description="Helical" evidence="12">
    <location>
        <begin position="680"/>
        <end position="701"/>
    </location>
</feature>
<feature type="compositionally biased region" description="Basic and acidic residues" evidence="13">
    <location>
        <begin position="878"/>
        <end position="890"/>
    </location>
</feature>
<feature type="transmembrane region" description="Helical" evidence="12">
    <location>
        <begin position="590"/>
        <end position="612"/>
    </location>
</feature>
<evidence type="ECO:0000256" key="2">
    <source>
        <dbReference type="ARBA" id="ARBA00004651"/>
    </source>
</evidence>
<evidence type="ECO:0000256" key="1">
    <source>
        <dbReference type="ARBA" id="ARBA00004610"/>
    </source>
</evidence>
<evidence type="ECO:0000256" key="6">
    <source>
        <dbReference type="ARBA" id="ARBA00022868"/>
    </source>
</evidence>
<keyword evidence="10 12" id="KW-0472">Membrane</keyword>
<keyword evidence="7" id="KW-0965">Cell junction</keyword>